<dbReference type="Pfam" id="PF00583">
    <property type="entry name" value="Acetyltransf_1"/>
    <property type="match status" value="1"/>
</dbReference>
<dbReference type="GeneID" id="84579330"/>
<dbReference type="GO" id="GO:0016747">
    <property type="term" value="F:acyltransferase activity, transferring groups other than amino-acyl groups"/>
    <property type="evidence" value="ECO:0007669"/>
    <property type="project" value="InterPro"/>
</dbReference>
<evidence type="ECO:0000313" key="3">
    <source>
        <dbReference type="Proteomes" id="UP000235658"/>
    </source>
</evidence>
<organism evidence="2 3">
    <name type="scientific">Anaerococcus hydrogenalis</name>
    <dbReference type="NCBI Taxonomy" id="33029"/>
    <lineage>
        <taxon>Bacteria</taxon>
        <taxon>Bacillati</taxon>
        <taxon>Bacillota</taxon>
        <taxon>Tissierellia</taxon>
        <taxon>Tissierellales</taxon>
        <taxon>Peptoniphilaceae</taxon>
        <taxon>Anaerococcus</taxon>
    </lineage>
</organism>
<dbReference type="EMBL" id="PNHP01000008">
    <property type="protein sequence ID" value="PMC80761.1"/>
    <property type="molecule type" value="Genomic_DNA"/>
</dbReference>
<dbReference type="AlphaFoldDB" id="A0A2N6UGM2"/>
<reference evidence="2 3" key="1">
    <citation type="submission" date="2017-09" db="EMBL/GenBank/DDBJ databases">
        <title>Bacterial strain isolated from the female urinary microbiota.</title>
        <authorList>
            <person name="Thomas-White K."/>
            <person name="Kumar N."/>
            <person name="Forster S."/>
            <person name="Putonti C."/>
            <person name="Lawley T."/>
            <person name="Wolfe A.J."/>
        </authorList>
    </citation>
    <scope>NUCLEOTIDE SEQUENCE [LARGE SCALE GENOMIC DNA]</scope>
    <source>
        <strain evidence="2 3">UMB0204</strain>
    </source>
</reference>
<evidence type="ECO:0000313" key="2">
    <source>
        <dbReference type="EMBL" id="PMC80761.1"/>
    </source>
</evidence>
<comment type="caution">
    <text evidence="2">The sequence shown here is derived from an EMBL/GenBank/DDBJ whole genome shotgun (WGS) entry which is preliminary data.</text>
</comment>
<evidence type="ECO:0000259" key="1">
    <source>
        <dbReference type="PROSITE" id="PS51186"/>
    </source>
</evidence>
<dbReference type="InterPro" id="IPR016181">
    <property type="entry name" value="Acyl_CoA_acyltransferase"/>
</dbReference>
<dbReference type="SUPFAM" id="SSF55729">
    <property type="entry name" value="Acyl-CoA N-acyltransferases (Nat)"/>
    <property type="match status" value="1"/>
</dbReference>
<proteinExistence type="predicted"/>
<feature type="domain" description="N-acetyltransferase" evidence="1">
    <location>
        <begin position="4"/>
        <end position="172"/>
    </location>
</feature>
<dbReference type="Proteomes" id="UP000235658">
    <property type="component" value="Unassembled WGS sequence"/>
</dbReference>
<name>A0A2N6UGM2_9FIRM</name>
<gene>
    <name evidence="2" type="ORF">CJ192_09045</name>
</gene>
<dbReference type="PROSITE" id="PS51186">
    <property type="entry name" value="GNAT"/>
    <property type="match status" value="1"/>
</dbReference>
<sequence length="172" mass="20228">MYNNDMRIAEIKDLDEIMIIINDGKKALKKDGIDQWQNGLPDREGICENILTGESFVYEEDGEILSFAYLKKAYEEDYREIENNFKKHGPYLTIHRLSVKESAKKRGVAKKFFDQIISYGKDLKMDAIRIDTHPDNFKMQNLIKKFSFEKVGVCTVDDKIRRSKRYVYELVL</sequence>
<protein>
    <submittedName>
        <fullName evidence="2">N-acetyltransferase</fullName>
    </submittedName>
</protein>
<dbReference type="InterPro" id="IPR000182">
    <property type="entry name" value="GNAT_dom"/>
</dbReference>
<keyword evidence="2" id="KW-0808">Transferase</keyword>
<accession>A0A2N6UGM2</accession>
<dbReference type="RefSeq" id="WP_102198522.1">
    <property type="nucleotide sequence ID" value="NZ_PNHP01000008.1"/>
</dbReference>
<dbReference type="Gene3D" id="3.40.630.30">
    <property type="match status" value="1"/>
</dbReference>